<evidence type="ECO:0000313" key="5">
    <source>
        <dbReference type="Proteomes" id="UP000009282"/>
    </source>
</evidence>
<dbReference type="EMBL" id="CP003060">
    <property type="protein sequence ID" value="AEP31750.1"/>
    <property type="molecule type" value="Genomic_DNA"/>
</dbReference>
<dbReference type="SUPFAM" id="SSF56925">
    <property type="entry name" value="OMPA-like"/>
    <property type="match status" value="1"/>
</dbReference>
<evidence type="ECO:0000313" key="4">
    <source>
        <dbReference type="EMBL" id="AEP31750.1"/>
    </source>
</evidence>
<dbReference type="RefSeq" id="WP_014110621.1">
    <property type="nucleotide sequence ID" value="NC_016041.1"/>
</dbReference>
<organism evidence="4 5">
    <name type="scientific">Glaciecola nitratireducens (strain JCM 12485 / KCTC 12276 / FR1064)</name>
    <dbReference type="NCBI Taxonomy" id="1085623"/>
    <lineage>
        <taxon>Bacteria</taxon>
        <taxon>Pseudomonadati</taxon>
        <taxon>Pseudomonadota</taxon>
        <taxon>Gammaproteobacteria</taxon>
        <taxon>Alteromonadales</taxon>
        <taxon>Alteromonadaceae</taxon>
        <taxon>Brumicola</taxon>
    </lineage>
</organism>
<dbReference type="NCBIfam" id="TIGR04565">
    <property type="entry name" value="OMP_myx_plus"/>
    <property type="match status" value="1"/>
</dbReference>
<keyword evidence="1 2" id="KW-0732">Signal</keyword>
<dbReference type="Proteomes" id="UP000009282">
    <property type="component" value="Chromosome"/>
</dbReference>
<name>G4QP42_GLANF</name>
<reference evidence="4 5" key="1">
    <citation type="journal article" date="2011" name="J. Bacteriol.">
        <title>Complete genome sequence of seawater bacterium Glaciecola nitratireducens FR1064T.</title>
        <authorList>
            <person name="Bian F."/>
            <person name="Qin Q.L."/>
            <person name="Xie B.B."/>
            <person name="Shu Y.L."/>
            <person name="Zhang X.Y."/>
            <person name="Yu Y."/>
            <person name="Chen B."/>
            <person name="Chen X.L."/>
            <person name="Zhou B.C."/>
            <person name="Zhang Y.Z."/>
        </authorList>
    </citation>
    <scope>NUCLEOTIDE SEQUENCE [LARGE SCALE GENOMIC DNA]</scope>
    <source>
        <strain evidence="5">JCM 12485 / KCTC 12276 / FR1064</strain>
    </source>
</reference>
<proteinExistence type="predicted"/>
<gene>
    <name evidence="4" type="ordered locus">GNIT_3656</name>
</gene>
<evidence type="ECO:0000256" key="1">
    <source>
        <dbReference type="ARBA" id="ARBA00022729"/>
    </source>
</evidence>
<evidence type="ECO:0000259" key="3">
    <source>
        <dbReference type="Pfam" id="PF13505"/>
    </source>
</evidence>
<evidence type="ECO:0000256" key="2">
    <source>
        <dbReference type="SAM" id="SignalP"/>
    </source>
</evidence>
<dbReference type="InterPro" id="IPR027385">
    <property type="entry name" value="Beta-barrel_OMP"/>
</dbReference>
<sequence>MKVNKNVILSVLAVLNIVLFNGSAFAQGSLIESAFAKKAANPMQENTEQPPALIDPNIERREISESDIDTEDIEIGIFGGFISIEDFESSELIGVSLAYHINENLFLEARYAQATAGQTSFEKLSGGAPFLTDDERDYTYYNLSLGYNINGETFFTDNLVFNSDFYFTLGAGSTNFGGDERFTVSAGAGYRLLLTDFWALKVDVRDHVFTSDIIGVEKDVHNLAITLGTTFFF</sequence>
<keyword evidence="5" id="KW-1185">Reference proteome</keyword>
<feature type="signal peptide" evidence="2">
    <location>
        <begin position="1"/>
        <end position="26"/>
    </location>
</feature>
<dbReference type="InterPro" id="IPR011250">
    <property type="entry name" value="OMP/PagP_B-barrel"/>
</dbReference>
<accession>G4QP42</accession>
<dbReference type="HOGENOM" id="CLU_104558_0_0_6"/>
<feature type="chain" id="PRO_5003467656" description="Outer membrane protein beta-barrel domain-containing protein" evidence="2">
    <location>
        <begin position="27"/>
        <end position="233"/>
    </location>
</feature>
<dbReference type="InterPro" id="IPR030820">
    <property type="entry name" value="OMP_myx_plus_Proteobacteria"/>
</dbReference>
<feature type="domain" description="Outer membrane protein beta-barrel" evidence="3">
    <location>
        <begin position="87"/>
        <end position="228"/>
    </location>
</feature>
<protein>
    <recommendedName>
        <fullName evidence="3">Outer membrane protein beta-barrel domain-containing protein</fullName>
    </recommendedName>
</protein>
<dbReference type="AlphaFoldDB" id="G4QP42"/>
<dbReference type="Pfam" id="PF13505">
    <property type="entry name" value="OMP_b-brl"/>
    <property type="match status" value="1"/>
</dbReference>
<dbReference type="Gene3D" id="2.40.160.20">
    <property type="match status" value="1"/>
</dbReference>
<dbReference type="eggNOG" id="COG3637">
    <property type="taxonomic scope" value="Bacteria"/>
</dbReference>
<dbReference type="KEGG" id="gni:GNIT_3656"/>
<dbReference type="STRING" id="1085623.GNIT_3656"/>
<dbReference type="OrthoDB" id="9150045at2"/>